<evidence type="ECO:0000313" key="3">
    <source>
        <dbReference type="Proteomes" id="UP001164187"/>
    </source>
</evidence>
<dbReference type="EMBL" id="CP114052">
    <property type="protein sequence ID" value="WAW14639.1"/>
    <property type="molecule type" value="Genomic_DNA"/>
</dbReference>
<dbReference type="RefSeq" id="WP_269311336.1">
    <property type="nucleotide sequence ID" value="NZ_CP114052.1"/>
</dbReference>
<evidence type="ECO:0000256" key="1">
    <source>
        <dbReference type="SAM" id="Coils"/>
    </source>
</evidence>
<dbReference type="Proteomes" id="UP001164187">
    <property type="component" value="Chromosome"/>
</dbReference>
<organism evidence="2 3">
    <name type="scientific">Peptostreptococcus equinus</name>
    <dbReference type="NCBI Taxonomy" id="3003601"/>
    <lineage>
        <taxon>Bacteria</taxon>
        <taxon>Bacillati</taxon>
        <taxon>Bacillota</taxon>
        <taxon>Clostridia</taxon>
        <taxon>Peptostreptococcales</taxon>
        <taxon>Peptostreptococcaceae</taxon>
        <taxon>Peptostreptococcus</taxon>
    </lineage>
</organism>
<proteinExistence type="predicted"/>
<reference evidence="2" key="1">
    <citation type="submission" date="2022-12" db="EMBL/GenBank/DDBJ databases">
        <title>Peptostreptococcus.</title>
        <authorList>
            <person name="Lee S.H."/>
        </authorList>
    </citation>
    <scope>NUCLEOTIDE SEQUENCE</scope>
    <source>
        <strain evidence="2">CBA3647</strain>
    </source>
</reference>
<sequence length="287" mass="33703">MNDLQQVTQLEVEINYYKNQTVQNFLEIGKRLVKSKEVIPNGEWKYWLKEKVDFTERTAYRLIDCYNRFGELSTSTVISSSKMIELLSLPEEKTQDFIENNDVQDMTVKQLREAVKREKEAIKREEQAKNEIAKLKSELEKQPREVIKEIVRTEKVEVTPIDYEPIKRDLASKDEALKKASYRQEQEVKARKQIEAELKATKEEMQKLKNEYTSEEAKNRFSKNLSENTIVFLSEMNNFLSRIGGLAWVTDYIEDLEDVEVRNIHKGLDSIEAWTVAVRNNLIEKGK</sequence>
<feature type="coiled-coil region" evidence="1">
    <location>
        <begin position="108"/>
        <end position="145"/>
    </location>
</feature>
<keyword evidence="1" id="KW-0175">Coiled coil</keyword>
<keyword evidence="3" id="KW-1185">Reference proteome</keyword>
<name>A0ABY7JQ67_9FIRM</name>
<dbReference type="InterPro" id="IPR021451">
    <property type="entry name" value="DUF3102"/>
</dbReference>
<dbReference type="Pfam" id="PF11300">
    <property type="entry name" value="DUF3102"/>
    <property type="match status" value="1"/>
</dbReference>
<protein>
    <submittedName>
        <fullName evidence="2">DUF3102 domain-containing protein</fullName>
    </submittedName>
</protein>
<gene>
    <name evidence="2" type="ORF">O0R46_08550</name>
</gene>
<feature type="coiled-coil region" evidence="1">
    <location>
        <begin position="184"/>
        <end position="225"/>
    </location>
</feature>
<evidence type="ECO:0000313" key="2">
    <source>
        <dbReference type="EMBL" id="WAW14639.1"/>
    </source>
</evidence>
<accession>A0ABY7JQ67</accession>